<dbReference type="InterPro" id="IPR003793">
    <property type="entry name" value="UPF0166"/>
</dbReference>
<dbReference type="InterPro" id="IPR015867">
    <property type="entry name" value="N-reg_PII/ATP_PRibTrfase_C"/>
</dbReference>
<gene>
    <name evidence="2" type="ORF">CG716_03800</name>
</gene>
<keyword evidence="3" id="KW-1185">Reference proteome</keyword>
<comment type="similarity">
    <text evidence="1">Belongs to the UPF0166 family.</text>
</comment>
<dbReference type="InterPro" id="IPR011322">
    <property type="entry name" value="N-reg_PII-like_a/b"/>
</dbReference>
<name>A0A255DT38_9MYCO</name>
<evidence type="ECO:0008006" key="4">
    <source>
        <dbReference type="Google" id="ProtNLM"/>
    </source>
</evidence>
<dbReference type="PANTHER" id="PTHR35983:SF1">
    <property type="entry name" value="UPF0166 PROTEIN TM_0021"/>
    <property type="match status" value="1"/>
</dbReference>
<evidence type="ECO:0000256" key="1">
    <source>
        <dbReference type="ARBA" id="ARBA00010554"/>
    </source>
</evidence>
<dbReference type="Gene3D" id="3.30.70.120">
    <property type="match status" value="3"/>
</dbReference>
<accession>A0A255DT38</accession>
<organism evidence="2 3">
    <name type="scientific">Mycolicibacterium sphagni</name>
    <dbReference type="NCBI Taxonomy" id="1786"/>
    <lineage>
        <taxon>Bacteria</taxon>
        <taxon>Bacillati</taxon>
        <taxon>Actinomycetota</taxon>
        <taxon>Actinomycetes</taxon>
        <taxon>Mycobacteriales</taxon>
        <taxon>Mycobacteriaceae</taxon>
        <taxon>Mycolicibacterium</taxon>
    </lineage>
</organism>
<evidence type="ECO:0000313" key="3">
    <source>
        <dbReference type="Proteomes" id="UP000216063"/>
    </source>
</evidence>
<dbReference type="Pfam" id="PF02641">
    <property type="entry name" value="DUF190"/>
    <property type="match status" value="3"/>
</dbReference>
<dbReference type="SUPFAM" id="SSF54913">
    <property type="entry name" value="GlnB-like"/>
    <property type="match status" value="3"/>
</dbReference>
<evidence type="ECO:0000313" key="2">
    <source>
        <dbReference type="EMBL" id="OYN82384.1"/>
    </source>
</evidence>
<reference evidence="2 3" key="1">
    <citation type="submission" date="2017-07" db="EMBL/GenBank/DDBJ databases">
        <title>The new phylogeny of genus Mycobacterium.</title>
        <authorList>
            <person name="Tortoli E."/>
            <person name="Trovato A."/>
            <person name="Cirillo D.M."/>
        </authorList>
    </citation>
    <scope>NUCLEOTIDE SEQUENCE [LARGE SCALE GENOMIC DNA]</scope>
    <source>
        <strain evidence="2 3">ATCC 33027</strain>
    </source>
</reference>
<dbReference type="PANTHER" id="PTHR35983">
    <property type="entry name" value="UPF0166 PROTEIN TM_0021"/>
    <property type="match status" value="1"/>
</dbReference>
<protein>
    <recommendedName>
        <fullName evidence="4">DUF190 domain-containing protein</fullName>
    </recommendedName>
</protein>
<sequence length="358" mass="39027">MSDAYLKLTAFFGERERAGSRFLAEEMLDLYAEHKVASSVLLRGIASFGPRHIIRSDESLTLSEDPPVAVAAVDTAATMGGLINDVVSITTHGLITLERAQLHTTELSAAPLPAGDDPVKLTIYVGRRRRINGAAAFYAVCDLLHGLGFAGATVYLGVDGTAHGRRRRAHFFSSNIDVPIMIIAIGTAVQAQRALPELEALMYQPLVTVERVQVCKRDGQLLARPPALPAIDAHGRQLRQKLTIHTDEATRHDGLPIHRALVRQLWESETVSGATVLRGIWGFHGDHKPHGDKFIQYGRQVPVTTIVVDTPEVIAQCFDLIDDVTGRHGLVTSEMVPALLLLDGDVRQGATDLADYQY</sequence>
<dbReference type="EMBL" id="NOZR01000002">
    <property type="protein sequence ID" value="OYN82384.1"/>
    <property type="molecule type" value="Genomic_DNA"/>
</dbReference>
<dbReference type="Proteomes" id="UP000216063">
    <property type="component" value="Unassembled WGS sequence"/>
</dbReference>
<proteinExistence type="inferred from homology"/>
<dbReference type="OrthoDB" id="9795599at2"/>
<comment type="caution">
    <text evidence="2">The sequence shown here is derived from an EMBL/GenBank/DDBJ whole genome shotgun (WGS) entry which is preliminary data.</text>
</comment>
<dbReference type="RefSeq" id="WP_094476554.1">
    <property type="nucleotide sequence ID" value="NZ_NOZR01000002.1"/>
</dbReference>
<dbReference type="AlphaFoldDB" id="A0A255DT38"/>